<reference evidence="8" key="1">
    <citation type="journal article" date="2023" name="Commun. Biol.">
        <title>Genome analysis of Parmales, the sister group of diatoms, reveals the evolutionary specialization of diatoms from phago-mixotrophs to photoautotrophs.</title>
        <authorList>
            <person name="Ban H."/>
            <person name="Sato S."/>
            <person name="Yoshikawa S."/>
            <person name="Yamada K."/>
            <person name="Nakamura Y."/>
            <person name="Ichinomiya M."/>
            <person name="Sato N."/>
            <person name="Blanc-Mathieu R."/>
            <person name="Endo H."/>
            <person name="Kuwata A."/>
            <person name="Ogata H."/>
        </authorList>
    </citation>
    <scope>NUCLEOTIDE SEQUENCE [LARGE SCALE GENOMIC DNA]</scope>
</reference>
<dbReference type="AlphaFoldDB" id="A0A9W7G8K1"/>
<keyword evidence="5 6" id="KW-0472">Membrane</keyword>
<dbReference type="PANTHER" id="PTHR21347:SF0">
    <property type="entry name" value="LIPID SCRAMBLASE CLPTM1L"/>
    <property type="match status" value="1"/>
</dbReference>
<evidence type="ECO:0000313" key="7">
    <source>
        <dbReference type="EMBL" id="GMI37035.1"/>
    </source>
</evidence>
<dbReference type="InterPro" id="IPR008429">
    <property type="entry name" value="CLPTM1"/>
</dbReference>
<accession>A0A9W7G8K1</accession>
<dbReference type="PANTHER" id="PTHR21347">
    <property type="entry name" value="CLEFT LIP AND PALATE ASSOCIATED TRANSMEMBRANE PROTEIN-RELATED"/>
    <property type="match status" value="1"/>
</dbReference>
<dbReference type="Pfam" id="PF05602">
    <property type="entry name" value="CLPTM1"/>
    <property type="match status" value="1"/>
</dbReference>
<sequence length="350" mass="40141">MVYADDTAVRRGGRIEIGPNEEGRGPVRFRMTFRTEGYFRHNLFKQLRFGLTTVSDIFSSVDGGTGVEEGIIDEMRYLLSDAYLYRFILQKVIMLLHVVLSALAFKSEIGFYVGRTDMRGVSVSGLVGGFGSSVVIWLYLMDGDGTSRVVVWTVGMEVAVDAWKLKKIIRPRLTSSFPWVDLGGSRSSGESLTWSYDRIATVHVTLVLLPALIGGGVYSLREYRYKGWYSFLVSHLANCVYMFGFIRMCPQVYVNYRLKSTSHLPTNMFIYKIFNTFVDDVFAVLIDMPLKHRVMTLRDDVIFAVILWQKWKYKVDYKRVNDFGYAFEEKEKENGEIMEETKEAVKDKGE</sequence>
<evidence type="ECO:0000256" key="2">
    <source>
        <dbReference type="ARBA" id="ARBA00009310"/>
    </source>
</evidence>
<name>A0A9W7G8K1_9STRA</name>
<evidence type="ECO:0000256" key="5">
    <source>
        <dbReference type="ARBA" id="ARBA00023136"/>
    </source>
</evidence>
<evidence type="ECO:0000256" key="1">
    <source>
        <dbReference type="ARBA" id="ARBA00004141"/>
    </source>
</evidence>
<feature type="transmembrane region" description="Helical" evidence="6">
    <location>
        <begin position="83"/>
        <end position="105"/>
    </location>
</feature>
<organism evidence="7 8">
    <name type="scientific">Triparma columacea</name>
    <dbReference type="NCBI Taxonomy" id="722753"/>
    <lineage>
        <taxon>Eukaryota</taxon>
        <taxon>Sar</taxon>
        <taxon>Stramenopiles</taxon>
        <taxon>Ochrophyta</taxon>
        <taxon>Bolidophyceae</taxon>
        <taxon>Parmales</taxon>
        <taxon>Triparmaceae</taxon>
        <taxon>Triparma</taxon>
    </lineage>
</organism>
<feature type="transmembrane region" description="Helical" evidence="6">
    <location>
        <begin position="227"/>
        <end position="248"/>
    </location>
</feature>
<dbReference type="Proteomes" id="UP001165065">
    <property type="component" value="Unassembled WGS sequence"/>
</dbReference>
<protein>
    <submittedName>
        <fullName evidence="7">Uncharacterized protein</fullName>
    </submittedName>
</protein>
<feature type="transmembrane region" description="Helical" evidence="6">
    <location>
        <begin position="268"/>
        <end position="288"/>
    </location>
</feature>
<keyword evidence="3 6" id="KW-0812">Transmembrane</keyword>
<feature type="transmembrane region" description="Helical" evidence="6">
    <location>
        <begin position="117"/>
        <end position="140"/>
    </location>
</feature>
<evidence type="ECO:0000256" key="3">
    <source>
        <dbReference type="ARBA" id="ARBA00022692"/>
    </source>
</evidence>
<comment type="similarity">
    <text evidence="2">Belongs to the CLPTM1 family.</text>
</comment>
<proteinExistence type="inferred from homology"/>
<comment type="subcellular location">
    <subcellularLocation>
        <location evidence="1">Membrane</location>
        <topology evidence="1">Multi-pass membrane protein</topology>
    </subcellularLocation>
</comment>
<comment type="caution">
    <text evidence="7">The sequence shown here is derived from an EMBL/GenBank/DDBJ whole genome shotgun (WGS) entry which is preliminary data.</text>
</comment>
<feature type="transmembrane region" description="Helical" evidence="6">
    <location>
        <begin position="199"/>
        <end position="220"/>
    </location>
</feature>
<dbReference type="EMBL" id="BRYA01000984">
    <property type="protein sequence ID" value="GMI37035.1"/>
    <property type="molecule type" value="Genomic_DNA"/>
</dbReference>
<evidence type="ECO:0000313" key="8">
    <source>
        <dbReference type="Proteomes" id="UP001165065"/>
    </source>
</evidence>
<dbReference type="GO" id="GO:0016020">
    <property type="term" value="C:membrane"/>
    <property type="evidence" value="ECO:0007669"/>
    <property type="project" value="UniProtKB-SubCell"/>
</dbReference>
<evidence type="ECO:0000256" key="4">
    <source>
        <dbReference type="ARBA" id="ARBA00022989"/>
    </source>
</evidence>
<dbReference type="GO" id="GO:0012505">
    <property type="term" value="C:endomembrane system"/>
    <property type="evidence" value="ECO:0007669"/>
    <property type="project" value="TreeGrafter"/>
</dbReference>
<keyword evidence="4 6" id="KW-1133">Transmembrane helix</keyword>
<gene>
    <name evidence="7" type="ORF">TrCOL_g7837</name>
</gene>
<keyword evidence="8" id="KW-1185">Reference proteome</keyword>
<evidence type="ECO:0000256" key="6">
    <source>
        <dbReference type="SAM" id="Phobius"/>
    </source>
</evidence>
<dbReference type="OrthoDB" id="378564at2759"/>